<protein>
    <recommendedName>
        <fullName evidence="3">phospholipase D</fullName>
        <ecNumber evidence="3">3.1.4.4</ecNumber>
    </recommendedName>
</protein>
<evidence type="ECO:0000256" key="7">
    <source>
        <dbReference type="SAM" id="Phobius"/>
    </source>
</evidence>
<feature type="transmembrane region" description="Helical" evidence="7">
    <location>
        <begin position="7"/>
        <end position="27"/>
    </location>
</feature>
<dbReference type="InterPro" id="IPR025202">
    <property type="entry name" value="PLD-like_dom"/>
</dbReference>
<dbReference type="Gene3D" id="3.30.870.10">
    <property type="entry name" value="Endonuclease Chain A"/>
    <property type="match status" value="2"/>
</dbReference>
<dbReference type="PANTHER" id="PTHR43856:SF1">
    <property type="entry name" value="MITOCHONDRIAL CARDIOLIPIN HYDROLASE"/>
    <property type="match status" value="1"/>
</dbReference>
<evidence type="ECO:0000313" key="10">
    <source>
        <dbReference type="Proteomes" id="UP000192486"/>
    </source>
</evidence>
<comment type="catalytic activity">
    <reaction evidence="1">
        <text>a 1,2-diacyl-sn-glycero-3-phosphocholine + H2O = a 1,2-diacyl-sn-glycero-3-phosphate + choline + H(+)</text>
        <dbReference type="Rhea" id="RHEA:14445"/>
        <dbReference type="ChEBI" id="CHEBI:15354"/>
        <dbReference type="ChEBI" id="CHEBI:15377"/>
        <dbReference type="ChEBI" id="CHEBI:15378"/>
        <dbReference type="ChEBI" id="CHEBI:57643"/>
        <dbReference type="ChEBI" id="CHEBI:58608"/>
        <dbReference type="EC" id="3.1.4.4"/>
    </reaction>
</comment>
<gene>
    <name evidence="9" type="ORF">SporoS204_09980</name>
</gene>
<proteinExistence type="inferred from homology"/>
<evidence type="ECO:0000256" key="4">
    <source>
        <dbReference type="ARBA" id="ARBA00022801"/>
    </source>
</evidence>
<evidence type="ECO:0000256" key="3">
    <source>
        <dbReference type="ARBA" id="ARBA00012027"/>
    </source>
</evidence>
<dbReference type="EC" id="3.1.4.4" evidence="3"/>
<keyword evidence="7" id="KW-1133">Transmembrane helix</keyword>
<evidence type="ECO:0000256" key="1">
    <source>
        <dbReference type="ARBA" id="ARBA00000798"/>
    </source>
</evidence>
<dbReference type="CDD" id="cd09130">
    <property type="entry name" value="PLDc_unchar2_2"/>
    <property type="match status" value="1"/>
</dbReference>
<dbReference type="Pfam" id="PF13091">
    <property type="entry name" value="PLDc_2"/>
    <property type="match status" value="1"/>
</dbReference>
<keyword evidence="4" id="KW-0378">Hydrolase</keyword>
<dbReference type="InterPro" id="IPR051406">
    <property type="entry name" value="PLD_domain"/>
</dbReference>
<name>A0ABN4YSH3_SPOUR</name>
<evidence type="ECO:0000259" key="8">
    <source>
        <dbReference type="Pfam" id="PF13091"/>
    </source>
</evidence>
<keyword evidence="5" id="KW-0442">Lipid degradation</keyword>
<evidence type="ECO:0000256" key="2">
    <source>
        <dbReference type="ARBA" id="ARBA00008664"/>
    </source>
</evidence>
<dbReference type="SUPFAM" id="SSF56024">
    <property type="entry name" value="Phospholipase D/nuclease"/>
    <property type="match status" value="2"/>
</dbReference>
<dbReference type="CDD" id="cd09129">
    <property type="entry name" value="PLDc_unchar2_1"/>
    <property type="match status" value="1"/>
</dbReference>
<keyword evidence="7" id="KW-0472">Membrane</keyword>
<organism evidence="9 10">
    <name type="scientific">Sporosarcina ureae</name>
    <dbReference type="NCBI Taxonomy" id="1571"/>
    <lineage>
        <taxon>Bacteria</taxon>
        <taxon>Bacillati</taxon>
        <taxon>Bacillota</taxon>
        <taxon>Bacilli</taxon>
        <taxon>Bacillales</taxon>
        <taxon>Caryophanaceae</taxon>
        <taxon>Sporosarcina</taxon>
    </lineage>
</organism>
<keyword evidence="10" id="KW-1185">Reference proteome</keyword>
<comment type="similarity">
    <text evidence="2">Belongs to the phospholipase D family.</text>
</comment>
<reference evidence="9 10" key="1">
    <citation type="submission" date="2016-04" db="EMBL/GenBank/DDBJ databases">
        <title>Comparative Genomics and Epigenetics of Sporosarcina ureae.</title>
        <authorList>
            <person name="Oliver A.S."/>
            <person name="Cooper K.K."/>
        </authorList>
    </citation>
    <scope>NUCLEOTIDE SEQUENCE [LARGE SCALE GENOMIC DNA]</scope>
    <source>
        <strain evidence="9 10">S204</strain>
    </source>
</reference>
<keyword evidence="6" id="KW-0443">Lipid metabolism</keyword>
<sequence length="475" mass="55018">MTKKRIASYLLLFVALLYAGVMLWQTYKPLPPGISYKGELHQVEDVEFIYDLTYSKTKSKDHYKSELRIFNEVFRMIEEAQEFVVLDFFLMDDYYDEKEDFPQIADQLTEVLVKKRKEFPDMPIVYITDPVNTGYESYESEWFKALEKAGVQVVYTDLEPLRDSMPLYSGFYRIFLQWFDFNGENQFPNFLASDAPEVKFSSYLKLLNVKANHRKTLVTEQAALVTSSNPHAASGRHGNVGFKVKGPIQNDILESEEAVLQYSSGGTLPRIETEEQEGPYQAQYLTESKIMDALVSDIKKAKKDDVIRMGMFYLSEQEVIRPLEDAANRGVHVEIILDPNANSFGSKKSGLPNRPVVQEIRENTEDKIKVRWYNTVIGQYHTKLVTVQTADETYITNGSANITERTLRDYNLEANLRIIAPTNSKLTDEINAYFDRIWNNEDALYTLDVEEYQNHLTFFQRGIYALQRWAKLTSY</sequence>
<keyword evidence="7" id="KW-0812">Transmembrane</keyword>
<evidence type="ECO:0000256" key="6">
    <source>
        <dbReference type="ARBA" id="ARBA00023098"/>
    </source>
</evidence>
<evidence type="ECO:0000313" key="9">
    <source>
        <dbReference type="EMBL" id="ARF15737.1"/>
    </source>
</evidence>
<dbReference type="Proteomes" id="UP000192486">
    <property type="component" value="Chromosome"/>
</dbReference>
<feature type="domain" description="Phospholipase D-like" evidence="8">
    <location>
        <begin position="294"/>
        <end position="438"/>
    </location>
</feature>
<dbReference type="PANTHER" id="PTHR43856">
    <property type="entry name" value="CARDIOLIPIN HYDROLASE"/>
    <property type="match status" value="1"/>
</dbReference>
<evidence type="ECO:0000256" key="5">
    <source>
        <dbReference type="ARBA" id="ARBA00022963"/>
    </source>
</evidence>
<accession>A0ABN4YSH3</accession>
<dbReference type="EMBL" id="CP015108">
    <property type="protein sequence ID" value="ARF15737.1"/>
    <property type="molecule type" value="Genomic_DNA"/>
</dbReference>